<accession>A0A6G9YQ12</accession>
<dbReference type="EMBL" id="CP046172">
    <property type="protein sequence ID" value="QIS15106.1"/>
    <property type="molecule type" value="Genomic_DNA"/>
</dbReference>
<dbReference type="PANTHER" id="PTHR47691:SF3">
    <property type="entry name" value="HTH-TYPE TRANSCRIPTIONAL REGULATOR RV0890C-RELATED"/>
    <property type="match status" value="1"/>
</dbReference>
<protein>
    <recommendedName>
        <fullName evidence="2">HTH luxR-type domain-containing protein</fullName>
    </recommendedName>
</protein>
<feature type="domain" description="HTH luxR-type" evidence="2">
    <location>
        <begin position="745"/>
        <end position="810"/>
    </location>
</feature>
<dbReference type="CDD" id="cd06170">
    <property type="entry name" value="LuxR_C_like"/>
    <property type="match status" value="1"/>
</dbReference>
<evidence type="ECO:0000259" key="2">
    <source>
        <dbReference type="PROSITE" id="PS50043"/>
    </source>
</evidence>
<reference evidence="3 4" key="1">
    <citation type="journal article" date="2019" name="ACS Chem. Biol.">
        <title>Identification and Mobilization of a Cryptic Antibiotic Biosynthesis Gene Locus from a Human-Pathogenic Nocardia Isolate.</title>
        <authorList>
            <person name="Herisse M."/>
            <person name="Ishida K."/>
            <person name="Porter J.L."/>
            <person name="Howden B."/>
            <person name="Hertweck C."/>
            <person name="Stinear T.P."/>
            <person name="Pidot S.J."/>
        </authorList>
    </citation>
    <scope>NUCLEOTIDE SEQUENCE [LARGE SCALE GENOMIC DNA]</scope>
    <source>
        <strain evidence="3 4">AUSMDU00012717</strain>
    </source>
</reference>
<dbReference type="KEGG" id="nah:F5544_36385"/>
<evidence type="ECO:0000256" key="1">
    <source>
        <dbReference type="SAM" id="MobiDB-lite"/>
    </source>
</evidence>
<dbReference type="InterPro" id="IPR036388">
    <property type="entry name" value="WH-like_DNA-bd_sf"/>
</dbReference>
<evidence type="ECO:0000313" key="3">
    <source>
        <dbReference type="EMBL" id="QIS15106.1"/>
    </source>
</evidence>
<feature type="region of interest" description="Disordered" evidence="1">
    <location>
        <begin position="814"/>
        <end position="842"/>
    </location>
</feature>
<name>A0A6G9YQ12_9NOCA</name>
<evidence type="ECO:0000313" key="4">
    <source>
        <dbReference type="Proteomes" id="UP000503540"/>
    </source>
</evidence>
<dbReference type="Proteomes" id="UP000503540">
    <property type="component" value="Chromosome"/>
</dbReference>
<dbReference type="InterPro" id="IPR000792">
    <property type="entry name" value="Tscrpt_reg_LuxR_C"/>
</dbReference>
<dbReference type="RefSeq" id="WP_167477414.1">
    <property type="nucleotide sequence ID" value="NZ_CP046172.1"/>
</dbReference>
<dbReference type="GO" id="GO:0003677">
    <property type="term" value="F:DNA binding"/>
    <property type="evidence" value="ECO:0007669"/>
    <property type="project" value="InterPro"/>
</dbReference>
<sequence length="842" mass="92555">MTVPVPPAATGEFVGRAAELQRIEQLLPAPHARLITLVGPGGIGKTAVAAEAVRRYRKVSDRPVHWTRLARLAPGSTSEAIAEEVVKLVAKADMAGRSARDCLVEIFTRAGATLLVLDNCEHVLAGAGPFVIDLVEAVPGLTVIATSREPIGWLDEHLIAIPPLSGPNALTLFLRQAERNGRPIHGDAEHHAIAEKICGRVENNPLFIQLAAARLRHRPVAAVLRELTGDRDDKRMQWSHRWVGAERHGSVHDVIAWSYGLCTAEERLLLDRMSVFVTGFDIDCGGTCGGGAELAAITAVCADAALPADRIEHLVERLVERSLVSARSSVTTVRYYLLESVRVFARDRLGRRVDGVDEAALLDRHRRYYRDKVVAGQELWCSPRQDDWIEWLRAAWENVLFAIESGLSEPAQATIALETANTLMALRIPFITGANRAVMRLTERALAAVRDIESAVSLRVEAMALIGWIAVWQGRQLYTAQLLDECAAECLTDPVLRRTWRETAERDIGLPAAVECTWGLELLLVHHDRRAIDVLARARTKFEAMGDRAGMGRSELFESLAHSIVGEPEQAIAVARRHLDRAIDAAAGAAIAWAELGWMLALNAHGDPREAVRFGRFALERNMETDDLWTVSWFMHFLMVASKNLLAERIAAGAEPSELTAAATELAHVLGGMSTLHRSLGITPDRLIFPAKAIDAAARTAKSVLGASEYRAALRRGELLRPEHAELQRLLLGRFRIEQLPAAETASRWSELSPAEQEVAVLAAAGWPNSVIATRRGSSIRTVDAQVATIRRKLMVATRSEIIAHVPDELAERVRLESRQRPARRRPRQSPRPAIESMTPSS</sequence>
<dbReference type="SMART" id="SM00421">
    <property type="entry name" value="HTH_LUXR"/>
    <property type="match status" value="1"/>
</dbReference>
<dbReference type="Gene3D" id="1.10.10.10">
    <property type="entry name" value="Winged helix-like DNA-binding domain superfamily/Winged helix DNA-binding domain"/>
    <property type="match status" value="1"/>
</dbReference>
<dbReference type="InterPro" id="IPR016032">
    <property type="entry name" value="Sig_transdc_resp-reg_C-effctor"/>
</dbReference>
<dbReference type="InterPro" id="IPR027417">
    <property type="entry name" value="P-loop_NTPase"/>
</dbReference>
<dbReference type="SUPFAM" id="SSF52540">
    <property type="entry name" value="P-loop containing nucleoside triphosphate hydrolases"/>
    <property type="match status" value="1"/>
</dbReference>
<dbReference type="AlphaFoldDB" id="A0A6G9YQ12"/>
<proteinExistence type="predicted"/>
<dbReference type="PANTHER" id="PTHR47691">
    <property type="entry name" value="REGULATOR-RELATED"/>
    <property type="match status" value="1"/>
</dbReference>
<dbReference type="Gene3D" id="3.40.50.300">
    <property type="entry name" value="P-loop containing nucleotide triphosphate hydrolases"/>
    <property type="match status" value="1"/>
</dbReference>
<keyword evidence="4" id="KW-1185">Reference proteome</keyword>
<gene>
    <name evidence="3" type="ORF">F5544_36385</name>
</gene>
<dbReference type="PROSITE" id="PS50043">
    <property type="entry name" value="HTH_LUXR_2"/>
    <property type="match status" value="1"/>
</dbReference>
<organism evidence="3 4">
    <name type="scientific">Nocardia arthritidis</name>
    <dbReference type="NCBI Taxonomy" id="228602"/>
    <lineage>
        <taxon>Bacteria</taxon>
        <taxon>Bacillati</taxon>
        <taxon>Actinomycetota</taxon>
        <taxon>Actinomycetes</taxon>
        <taxon>Mycobacteriales</taxon>
        <taxon>Nocardiaceae</taxon>
        <taxon>Nocardia</taxon>
    </lineage>
</organism>
<dbReference type="GO" id="GO:0006355">
    <property type="term" value="P:regulation of DNA-templated transcription"/>
    <property type="evidence" value="ECO:0007669"/>
    <property type="project" value="InterPro"/>
</dbReference>
<dbReference type="SUPFAM" id="SSF46894">
    <property type="entry name" value="C-terminal effector domain of the bipartite response regulators"/>
    <property type="match status" value="1"/>
</dbReference>